<proteinExistence type="predicted"/>
<dbReference type="AlphaFoldDB" id="A0A8J2LIW6"/>
<dbReference type="PANTHER" id="PTHR47331:SF2">
    <property type="match status" value="1"/>
</dbReference>
<accession>A0A8J2LIW6</accession>
<dbReference type="PANTHER" id="PTHR47331">
    <property type="entry name" value="PHD-TYPE DOMAIN-CONTAINING PROTEIN"/>
    <property type="match status" value="1"/>
</dbReference>
<dbReference type="InterPro" id="IPR008042">
    <property type="entry name" value="Retrotrans_Pao"/>
</dbReference>
<organism evidence="1 2">
    <name type="scientific">Allacma fusca</name>
    <dbReference type="NCBI Taxonomy" id="39272"/>
    <lineage>
        <taxon>Eukaryota</taxon>
        <taxon>Metazoa</taxon>
        <taxon>Ecdysozoa</taxon>
        <taxon>Arthropoda</taxon>
        <taxon>Hexapoda</taxon>
        <taxon>Collembola</taxon>
        <taxon>Symphypleona</taxon>
        <taxon>Sminthuridae</taxon>
        <taxon>Allacma</taxon>
    </lineage>
</organism>
<name>A0A8J2LIW6_9HEXA</name>
<evidence type="ECO:0008006" key="3">
    <source>
        <dbReference type="Google" id="ProtNLM"/>
    </source>
</evidence>
<dbReference type="OrthoDB" id="5986643at2759"/>
<evidence type="ECO:0000313" key="1">
    <source>
        <dbReference type="EMBL" id="CAG7831037.1"/>
    </source>
</evidence>
<gene>
    <name evidence="1" type="ORF">AFUS01_LOCUS40800</name>
</gene>
<sequence length="303" mass="35215">MLMQKLWSCNIGWDCTPTEERLAEWKSYQQDLLAIKSLRIPRWIIQDNCKSVQLHGFSDASTKAYAAAVYIRTVSRHDRVMRVESLNDDPQGEAYSPSTRTIPSPISLNVTVTKDNISCNSNAIPVDLSFMERYSTWSKLQRHTAWWIRFWKYARGNGVYSQKQLSAAELLHVRNRLLFAVQRKFCQKELSHLNQHGNLPSKSPYFQLSVFLDPKDGLLKAGGRLENAQIRAEYKHPIILPRTRLAQLLVNHYHLAYLHAGPQLLWYLFRQQYWMLQQYSCGKEEAVVVKIGARVIKYLQIFG</sequence>
<dbReference type="Pfam" id="PF05380">
    <property type="entry name" value="Peptidase_A17"/>
    <property type="match status" value="1"/>
</dbReference>
<keyword evidence="2" id="KW-1185">Reference proteome</keyword>
<protein>
    <recommendedName>
        <fullName evidence="3">Integrase zinc-binding domain-containing protein</fullName>
    </recommendedName>
</protein>
<comment type="caution">
    <text evidence="1">The sequence shown here is derived from an EMBL/GenBank/DDBJ whole genome shotgun (WGS) entry which is preliminary data.</text>
</comment>
<reference evidence="1" key="1">
    <citation type="submission" date="2021-06" db="EMBL/GenBank/DDBJ databases">
        <authorList>
            <person name="Hodson N. C."/>
            <person name="Mongue J. A."/>
            <person name="Jaron S. K."/>
        </authorList>
    </citation>
    <scope>NUCLEOTIDE SEQUENCE</scope>
</reference>
<dbReference type="Proteomes" id="UP000708208">
    <property type="component" value="Unassembled WGS sequence"/>
</dbReference>
<evidence type="ECO:0000313" key="2">
    <source>
        <dbReference type="Proteomes" id="UP000708208"/>
    </source>
</evidence>
<dbReference type="EMBL" id="CAJVCH010558636">
    <property type="protein sequence ID" value="CAG7831037.1"/>
    <property type="molecule type" value="Genomic_DNA"/>
</dbReference>